<organism evidence="1">
    <name type="scientific">Arundo donax</name>
    <name type="common">Giant reed</name>
    <name type="synonym">Donax arundinaceus</name>
    <dbReference type="NCBI Taxonomy" id="35708"/>
    <lineage>
        <taxon>Eukaryota</taxon>
        <taxon>Viridiplantae</taxon>
        <taxon>Streptophyta</taxon>
        <taxon>Embryophyta</taxon>
        <taxon>Tracheophyta</taxon>
        <taxon>Spermatophyta</taxon>
        <taxon>Magnoliopsida</taxon>
        <taxon>Liliopsida</taxon>
        <taxon>Poales</taxon>
        <taxon>Poaceae</taxon>
        <taxon>PACMAD clade</taxon>
        <taxon>Arundinoideae</taxon>
        <taxon>Arundineae</taxon>
        <taxon>Arundo</taxon>
    </lineage>
</organism>
<dbReference type="AlphaFoldDB" id="A0A0A9CX38"/>
<evidence type="ECO:0000313" key="1">
    <source>
        <dbReference type="EMBL" id="JAD76047.1"/>
    </source>
</evidence>
<reference evidence="1" key="1">
    <citation type="submission" date="2014-09" db="EMBL/GenBank/DDBJ databases">
        <authorList>
            <person name="Magalhaes I.L.F."/>
            <person name="Oliveira U."/>
            <person name="Santos F.R."/>
            <person name="Vidigal T.H.D.A."/>
            <person name="Brescovit A.D."/>
            <person name="Santos A.J."/>
        </authorList>
    </citation>
    <scope>NUCLEOTIDE SEQUENCE</scope>
    <source>
        <tissue evidence="1">Shoot tissue taken approximately 20 cm above the soil surface</tissue>
    </source>
</reference>
<name>A0A0A9CX38_ARUDO</name>
<protein>
    <submittedName>
        <fullName evidence="1">Uncharacterized protein</fullName>
    </submittedName>
</protein>
<reference evidence="1" key="2">
    <citation type="journal article" date="2015" name="Data Brief">
        <title>Shoot transcriptome of the giant reed, Arundo donax.</title>
        <authorList>
            <person name="Barrero R.A."/>
            <person name="Guerrero F.D."/>
            <person name="Moolhuijzen P."/>
            <person name="Goolsby J.A."/>
            <person name="Tidwell J."/>
            <person name="Bellgard S.E."/>
            <person name="Bellgard M.I."/>
        </authorList>
    </citation>
    <scope>NUCLEOTIDE SEQUENCE</scope>
    <source>
        <tissue evidence="1">Shoot tissue taken approximately 20 cm above the soil surface</tissue>
    </source>
</reference>
<proteinExistence type="predicted"/>
<accession>A0A0A9CX38</accession>
<dbReference type="EMBL" id="GBRH01221848">
    <property type="protein sequence ID" value="JAD76047.1"/>
    <property type="molecule type" value="Transcribed_RNA"/>
</dbReference>
<sequence length="51" mass="5810">MYTLTLLKLISNRQQKIPAKLPTIIAPRMLYDNGTEIIWKSASSAINHKIN</sequence>